<feature type="compositionally biased region" description="Basic and acidic residues" evidence="2">
    <location>
        <begin position="140"/>
        <end position="151"/>
    </location>
</feature>
<dbReference type="AlphaFoldDB" id="A0AAV7Z005"/>
<evidence type="ECO:0000313" key="3">
    <source>
        <dbReference type="EMBL" id="KAJ3434269.1"/>
    </source>
</evidence>
<evidence type="ECO:0000313" key="4">
    <source>
        <dbReference type="Proteomes" id="UP001146793"/>
    </source>
</evidence>
<feature type="region of interest" description="Disordered" evidence="2">
    <location>
        <begin position="137"/>
        <end position="167"/>
    </location>
</feature>
<reference evidence="3" key="1">
    <citation type="submission" date="2022-08" db="EMBL/GenBank/DDBJ databases">
        <title>Novel sulphate-reducing endosymbionts in the free-living metamonad Anaeramoeba.</title>
        <authorList>
            <person name="Jerlstrom-Hultqvist J."/>
            <person name="Cepicka I."/>
            <person name="Gallot-Lavallee L."/>
            <person name="Salas-Leiva D."/>
            <person name="Curtis B.A."/>
            <person name="Zahonova K."/>
            <person name="Pipaliya S."/>
            <person name="Dacks J."/>
            <person name="Roger A.J."/>
        </authorList>
    </citation>
    <scope>NUCLEOTIDE SEQUENCE</scope>
    <source>
        <strain evidence="3">Busselton2</strain>
    </source>
</reference>
<comment type="caution">
    <text evidence="3">The sequence shown here is derived from an EMBL/GenBank/DDBJ whole genome shotgun (WGS) entry which is preliminary data.</text>
</comment>
<feature type="region of interest" description="Disordered" evidence="2">
    <location>
        <begin position="218"/>
        <end position="256"/>
    </location>
</feature>
<gene>
    <name evidence="3" type="ORF">M0812_20338</name>
</gene>
<feature type="compositionally biased region" description="Basic and acidic residues" evidence="2">
    <location>
        <begin position="158"/>
        <end position="167"/>
    </location>
</feature>
<name>A0AAV7Z005_9EUKA</name>
<dbReference type="Proteomes" id="UP001146793">
    <property type="component" value="Unassembled WGS sequence"/>
</dbReference>
<evidence type="ECO:0000256" key="1">
    <source>
        <dbReference type="SAM" id="Coils"/>
    </source>
</evidence>
<accession>A0AAV7Z005</accession>
<organism evidence="3 4">
    <name type="scientific">Anaeramoeba flamelloides</name>
    <dbReference type="NCBI Taxonomy" id="1746091"/>
    <lineage>
        <taxon>Eukaryota</taxon>
        <taxon>Metamonada</taxon>
        <taxon>Anaeramoebidae</taxon>
        <taxon>Anaeramoeba</taxon>
    </lineage>
</organism>
<proteinExistence type="predicted"/>
<protein>
    <submittedName>
        <fullName evidence="3">Uncharacterized protein</fullName>
    </submittedName>
</protein>
<feature type="coiled-coil region" evidence="1">
    <location>
        <begin position="289"/>
        <end position="344"/>
    </location>
</feature>
<sequence>MGNVETVKRDIRGDNVKKYLNKIKNSCEVIGILNKEMILHECNRNYIKFFGCGSKKEIFMYGSSIIQPRQTHLDMLTSTFLEKEVDQLNIKKGVHDFKMEYKDLSENSGWVHVWITSVLLEKKLLFQVVLRKTTNPYQTKEQEQESGKEETITSTNLRSEEKSIKKEEKSVTKKISQNLINLNFEVVSEEESEEDEMDDFVFLNEKIELILKTIKNSSKNDQKKRKKKNRDSSSSESGSEEEGKKEKIEKKEEKKDNQMYNQIQSYLEKIHLVYKGAIESRDQKIGTMSQRLQSDRMEYKNKYEKLETHFQRRLGGLESEIKSKEKLEKSNIMLKEKVERLSVLIKNQNQYQKEISKFI</sequence>
<evidence type="ECO:0000256" key="2">
    <source>
        <dbReference type="SAM" id="MobiDB-lite"/>
    </source>
</evidence>
<dbReference type="EMBL" id="JANTQA010000045">
    <property type="protein sequence ID" value="KAJ3434269.1"/>
    <property type="molecule type" value="Genomic_DNA"/>
</dbReference>
<keyword evidence="1" id="KW-0175">Coiled coil</keyword>
<feature type="compositionally biased region" description="Basic and acidic residues" evidence="2">
    <location>
        <begin position="241"/>
        <end position="256"/>
    </location>
</feature>